<evidence type="ECO:0000313" key="2">
    <source>
        <dbReference type="EMBL" id="MBZ5711437.1"/>
    </source>
</evidence>
<dbReference type="RefSeq" id="WP_224193200.1">
    <property type="nucleotide sequence ID" value="NZ_JAIRAU010000027.1"/>
</dbReference>
<protein>
    <submittedName>
        <fullName evidence="2">Uncharacterized protein</fullName>
    </submittedName>
</protein>
<proteinExistence type="predicted"/>
<gene>
    <name evidence="2" type="ORF">K7C98_19535</name>
</gene>
<feature type="compositionally biased region" description="Low complexity" evidence="1">
    <location>
        <begin position="291"/>
        <end position="311"/>
    </location>
</feature>
<accession>A0ABS7TTG9</accession>
<name>A0ABS7TTG9_9BACT</name>
<evidence type="ECO:0000256" key="1">
    <source>
        <dbReference type="SAM" id="MobiDB-lite"/>
    </source>
</evidence>
<dbReference type="Proteomes" id="UP001139031">
    <property type="component" value="Unassembled WGS sequence"/>
</dbReference>
<evidence type="ECO:0000313" key="3">
    <source>
        <dbReference type="Proteomes" id="UP001139031"/>
    </source>
</evidence>
<reference evidence="2" key="1">
    <citation type="submission" date="2021-08" db="EMBL/GenBank/DDBJ databases">
        <authorList>
            <person name="Stevens D.C."/>
        </authorList>
    </citation>
    <scope>NUCLEOTIDE SEQUENCE</scope>
    <source>
        <strain evidence="2">DSM 53165</strain>
    </source>
</reference>
<sequence>MRAAWMVIVASAALAVIGEREAQACSCAGTRLGTGRLYLGADGRLPPEARGFAWTGAEPLAGSTDRVTVVRVEKQRKVPVKHSIAGGEGGIEWIVPAGKFKPGQVYEVTVREGPLATEKRKVIKAADLPPSETTTAVTIAAAPLKLTQATLQAGAPAEQELSIAAPGICAEGVGATGVALRVEIPPEVEPLRDHLVFATRVDGQPWAPRHDNCEQIDPGRAWTGGAGTDLVFTVCQRSPEAEKIVTSQGGSVGGLAPGLHRVEIEVATPDRKQVITTAAIDVMLACAASPAEPVAETEAPASEPPASETPAPAQPQEPPPVAQRGCAVGEPGSAWVIGACLRWRRRRRASGCR</sequence>
<keyword evidence="3" id="KW-1185">Reference proteome</keyword>
<feature type="region of interest" description="Disordered" evidence="1">
    <location>
        <begin position="291"/>
        <end position="328"/>
    </location>
</feature>
<organism evidence="2 3">
    <name type="scientific">Nannocystis pusilla</name>
    <dbReference type="NCBI Taxonomy" id="889268"/>
    <lineage>
        <taxon>Bacteria</taxon>
        <taxon>Pseudomonadati</taxon>
        <taxon>Myxococcota</taxon>
        <taxon>Polyangia</taxon>
        <taxon>Nannocystales</taxon>
        <taxon>Nannocystaceae</taxon>
        <taxon>Nannocystis</taxon>
    </lineage>
</organism>
<comment type="caution">
    <text evidence="2">The sequence shown here is derived from an EMBL/GenBank/DDBJ whole genome shotgun (WGS) entry which is preliminary data.</text>
</comment>
<dbReference type="EMBL" id="JAIRAU010000027">
    <property type="protein sequence ID" value="MBZ5711437.1"/>
    <property type="molecule type" value="Genomic_DNA"/>
</dbReference>
<feature type="compositionally biased region" description="Pro residues" evidence="1">
    <location>
        <begin position="312"/>
        <end position="321"/>
    </location>
</feature>